<dbReference type="Proteomes" id="UP001057279">
    <property type="component" value="Linkage Group LG15"/>
</dbReference>
<organism evidence="1 2">
    <name type="scientific">Ovis ammon polii x Ovis aries</name>
    <dbReference type="NCBI Taxonomy" id="2918886"/>
    <lineage>
        <taxon>Eukaryota</taxon>
        <taxon>Metazoa</taxon>
        <taxon>Chordata</taxon>
        <taxon>Craniata</taxon>
        <taxon>Vertebrata</taxon>
        <taxon>Euteleostomi</taxon>
        <taxon>Mammalia</taxon>
        <taxon>Eutheria</taxon>
        <taxon>Laurasiatheria</taxon>
        <taxon>Artiodactyla</taxon>
        <taxon>Ruminantia</taxon>
        <taxon>Pecora</taxon>
        <taxon>Bovidae</taxon>
        <taxon>Caprinae</taxon>
        <taxon>Ovis</taxon>
    </lineage>
</organism>
<reference evidence="1" key="1">
    <citation type="submission" date="2022-03" db="EMBL/GenBank/DDBJ databases">
        <title>Genomic analyses of argali, domestic sheep and their hybrids provide insights into chromosomal evolution, heterosis and genetic basis of agronomic traits.</title>
        <authorList>
            <person name="Li M."/>
        </authorList>
    </citation>
    <scope>NUCLEOTIDE SEQUENCE</scope>
    <source>
        <strain evidence="1">F1 hybrid</strain>
    </source>
</reference>
<keyword evidence="2" id="KW-1185">Reference proteome</keyword>
<gene>
    <name evidence="1" type="ORF">MJG53_012947</name>
</gene>
<protein>
    <submittedName>
        <fullName evidence="1">Uncharacterized protein</fullName>
    </submittedName>
</protein>
<name>A0ACB9UMK6_9CETA</name>
<comment type="caution">
    <text evidence="1">The sequence shown here is derived from an EMBL/GenBank/DDBJ whole genome shotgun (WGS) entry which is preliminary data.</text>
</comment>
<proteinExistence type="predicted"/>
<accession>A0ACB9UMK6</accession>
<dbReference type="EMBL" id="CM043040">
    <property type="protein sequence ID" value="KAI4573109.1"/>
    <property type="molecule type" value="Genomic_DNA"/>
</dbReference>
<evidence type="ECO:0000313" key="1">
    <source>
        <dbReference type="EMBL" id="KAI4573109.1"/>
    </source>
</evidence>
<evidence type="ECO:0000313" key="2">
    <source>
        <dbReference type="Proteomes" id="UP001057279"/>
    </source>
</evidence>
<sequence>MITRWSLTLLGQSQALPFPVVSPDQPWSSSSSQSSSEGFCLPIYQPLLQGHLLSQVLSTIMALSITRGLLLLAALCCLAPISLAGVLQGHAVQETDDTSHQEAACHKIAPNLANFAFSIYHKLAHQSNTSNIFFSPVSIASAFAMLSLGAKGNTHTEILEGLGFNLTELAEAEIHKGFQHLLHTLNQPNHQLQLTTGNGLFINESAKLVDTFLEDVKNLYHSKAFSINFRDAEEAKKKINDYVEKGSHGKIVDLVKDLDQDTVFALVNYISFKGKWEKPFEVEHTTERDFHVNEQTTVKVPMMNRLGMFDLHYCDKLASWVLLLDYVGNVTACFILPDLGKLQQLEDKLNNELLAKFLEKKYASSANLHLPKLSISETYDLKTVLGELGINRVFSNGADLSGITEEQPLMVSKALHKAALTIDEKGTEAAGATFLEAIPMSLPPDVEFNRPFLCILYDRNTKSPLFVGKVVHKASMTISENGTEHLSGESTWTWPSWTMLLTLYTCLLWLSTSGLWTVQAKGSDPDVSTRNPHRDLAPNNVDFAFTLYKHLVASAPGKNVFISPVSISMALAMLSLGARGYTREQLLQGLGFSLVEMSEAEIHQAFRHLHHLLRESNTTLEMTMGNALFLDHSLELLESFSADTKHYYELEALTTDFQDWAGASRQINEYIKNKTQGKIVDLFSESDSSAMFILVNYIFFKGMWAHSFDLESTREENFYVNEATTVWVPMMFQSNTIKYLNDSVLPCQLVQLDYTGNETVFFVLPVKGKMDSVITALSRDTIQRWSKSLTMSQVDLYIPKISISGAYDLGGIMGDMGIADLLSNRTHFSGITQEALPKVSKVVHKAALQVDEKGLEAAAPTRVSVSAAPGPLTLRFNRPFIIMIFDDFTWSSLFLGKVVNPTEEAQEGLETLLTPRAQNKTSQTSERPWAPDEEKGEEDSPWLSAKGQQFSREASNLGFSLLRKISLKHDGNVVFSPLGLAWAMAALTLGTRGHSRAQLEGLLLQAWNQTRPAVNQTRTPRLPALFKRLRESLSHNPELGLAQGSFAFIHKDFDIRETFLNLSKRYFDMECVTVNFRNTSQAKRLMNHYVNQETQGKLPKLFDEINPDTRLILVDYILFKGKWLIPFDPALTEMDTFYLDKYKVVKVPMMYRSGKFASTFDKNFGCHVLKLPYRGNASMLVVLMGRIGDHLTLEDYLTTDLVDTWLRNMKTRKMEVFFPKFKLDQKYKMHELLKQMGVQRIFLPWADLRDLTVTERNLKVSKILQRAMIEVDEEGTEAMAGTLLEITAYYMPPIIRVDRPFLFIIYEETSRTVLFLGRVVNPTLL</sequence>